<name>A0ABT5N035_9BURK</name>
<organism evidence="3 4">
    <name type="scientific">Curvibacter cyanobacteriorum</name>
    <dbReference type="NCBI Taxonomy" id="3026422"/>
    <lineage>
        <taxon>Bacteria</taxon>
        <taxon>Pseudomonadati</taxon>
        <taxon>Pseudomonadota</taxon>
        <taxon>Betaproteobacteria</taxon>
        <taxon>Burkholderiales</taxon>
        <taxon>Comamonadaceae</taxon>
        <taxon>Curvibacter</taxon>
    </lineage>
</organism>
<dbReference type="Gene3D" id="3.30.420.10">
    <property type="entry name" value="Ribonuclease H-like superfamily/Ribonuclease H"/>
    <property type="match status" value="1"/>
</dbReference>
<evidence type="ECO:0000256" key="1">
    <source>
        <dbReference type="SAM" id="MobiDB-lite"/>
    </source>
</evidence>
<feature type="region of interest" description="Disordered" evidence="1">
    <location>
        <begin position="268"/>
        <end position="296"/>
    </location>
</feature>
<comment type="caution">
    <text evidence="3">The sequence shown here is derived from an EMBL/GenBank/DDBJ whole genome shotgun (WGS) entry which is preliminary data.</text>
</comment>
<feature type="domain" description="Integrase catalytic" evidence="2">
    <location>
        <begin position="298"/>
        <end position="466"/>
    </location>
</feature>
<dbReference type="PANTHER" id="PTHR46889:SF4">
    <property type="entry name" value="TRANSPOSASE INSO FOR INSERTION SEQUENCE ELEMENT IS911B-RELATED"/>
    <property type="match status" value="1"/>
</dbReference>
<dbReference type="Proteomes" id="UP001528673">
    <property type="component" value="Unassembled WGS sequence"/>
</dbReference>
<evidence type="ECO:0000313" key="4">
    <source>
        <dbReference type="Proteomes" id="UP001528673"/>
    </source>
</evidence>
<dbReference type="Pfam" id="PF00665">
    <property type="entry name" value="rve"/>
    <property type="match status" value="1"/>
</dbReference>
<dbReference type="PANTHER" id="PTHR46889">
    <property type="entry name" value="TRANSPOSASE INSF FOR INSERTION SEQUENCE IS3B-RELATED"/>
    <property type="match status" value="1"/>
</dbReference>
<dbReference type="InterPro" id="IPR036397">
    <property type="entry name" value="RNaseH_sf"/>
</dbReference>
<accession>A0ABT5N035</accession>
<sequence>MARYGQDFKNKALAKLLPPESAPLDQVAAEVGVSASTLERWRSDALNQPRSDSKVWSAAARFDALLTTAAMDEAAKSAWCRANGVLLHDLQLWRQTAAPSLADPQDQRASPSQTAQDRRRIKELERDLRRKEKALAETAALLVLSKKFRDDLPKGQRRGRMTSLEDRQQMSELITQACNAGARLALACELCGLSERTLQRWRSRATGATLGCDQRPHAQRPSPSHALSAAERAELLRVANEPRFADLPPARIVPLLADEGRYLASESSFARVPRQAGQNAHRSRSRAPRAQRPPTTHIATAPGQVWCWDMTYLSATVAGRWFYLYLIVDLYSRKVVGWEVHAEDDSDHAARLVQRTALAEGIAAKDSKPVLHGDNGATLKATTVLAMLHWLGVKPSYSRPRVSDDNAFVEALFRTAKYRPEYPKSGFAELRDARAWAARFVHWYNLEHRHSGIRYVTPAQRHSGQDVAILKRRDELYQQARQCHPARWARHTRNWDHIAVVKLNPERDSEAISTTAPALDKAPRRA</sequence>
<proteinExistence type="predicted"/>
<dbReference type="PROSITE" id="PS50994">
    <property type="entry name" value="INTEGRASE"/>
    <property type="match status" value="1"/>
</dbReference>
<reference evidence="3 4" key="1">
    <citation type="submission" date="2023-02" db="EMBL/GenBank/DDBJ databases">
        <title>Bacterial whole genomic sequence of Curvibacter sp. HBC61.</title>
        <authorList>
            <person name="Le V."/>
            <person name="Ko S.-R."/>
            <person name="Ahn C.-Y."/>
            <person name="Oh H.-M."/>
        </authorList>
    </citation>
    <scope>NUCLEOTIDE SEQUENCE [LARGE SCALE GENOMIC DNA]</scope>
    <source>
        <strain evidence="3 4">HBC61</strain>
    </source>
</reference>
<dbReference type="RefSeq" id="WP_273950210.1">
    <property type="nucleotide sequence ID" value="NZ_JAQSIP010000003.1"/>
</dbReference>
<dbReference type="InterPro" id="IPR012337">
    <property type="entry name" value="RNaseH-like_sf"/>
</dbReference>
<gene>
    <name evidence="3" type="ORF">PSQ40_07455</name>
</gene>
<dbReference type="EMBL" id="JAQSIP010000003">
    <property type="protein sequence ID" value="MDD0838402.1"/>
    <property type="molecule type" value="Genomic_DNA"/>
</dbReference>
<keyword evidence="4" id="KW-1185">Reference proteome</keyword>
<evidence type="ECO:0000259" key="2">
    <source>
        <dbReference type="PROSITE" id="PS50994"/>
    </source>
</evidence>
<protein>
    <submittedName>
        <fullName evidence="3">IS3 family transposase</fullName>
    </submittedName>
</protein>
<dbReference type="InterPro" id="IPR050900">
    <property type="entry name" value="Transposase_IS3/IS150/IS904"/>
</dbReference>
<dbReference type="InterPro" id="IPR009057">
    <property type="entry name" value="Homeodomain-like_sf"/>
</dbReference>
<evidence type="ECO:0000313" key="3">
    <source>
        <dbReference type="EMBL" id="MDD0838402.1"/>
    </source>
</evidence>
<dbReference type="NCBIfam" id="NF033516">
    <property type="entry name" value="transpos_IS3"/>
    <property type="match status" value="1"/>
</dbReference>
<feature type="region of interest" description="Disordered" evidence="1">
    <location>
        <begin position="98"/>
        <end position="119"/>
    </location>
</feature>
<dbReference type="InterPro" id="IPR048020">
    <property type="entry name" value="Transpos_IS3"/>
</dbReference>
<dbReference type="SUPFAM" id="SSF53098">
    <property type="entry name" value="Ribonuclease H-like"/>
    <property type="match status" value="1"/>
</dbReference>
<dbReference type="InterPro" id="IPR001584">
    <property type="entry name" value="Integrase_cat-core"/>
</dbReference>
<dbReference type="SUPFAM" id="SSF46689">
    <property type="entry name" value="Homeodomain-like"/>
    <property type="match status" value="1"/>
</dbReference>